<dbReference type="Proteomes" id="UP001595957">
    <property type="component" value="Unassembled WGS sequence"/>
</dbReference>
<evidence type="ECO:0000313" key="1">
    <source>
        <dbReference type="EMBL" id="MFC4594568.1"/>
    </source>
</evidence>
<keyword evidence="2" id="KW-1185">Reference proteome</keyword>
<dbReference type="EMBL" id="JBHSFZ010000020">
    <property type="protein sequence ID" value="MFC4594568.1"/>
    <property type="molecule type" value="Genomic_DNA"/>
</dbReference>
<comment type="caution">
    <text evidence="1">The sequence shown here is derived from an EMBL/GenBank/DDBJ whole genome shotgun (WGS) entry which is preliminary data.</text>
</comment>
<evidence type="ECO:0000313" key="2">
    <source>
        <dbReference type="Proteomes" id="UP001595957"/>
    </source>
</evidence>
<dbReference type="RefSeq" id="WP_380804435.1">
    <property type="nucleotide sequence ID" value="NZ_JBHSFZ010000020.1"/>
</dbReference>
<accession>A0ABV9F041</accession>
<sequence length="89" mass="9560">MSFAKFHFDIEAIRAQVRAVDFVRGSVDEVAQWRHDEQETRANHAVGGISLSANEAALLDMLMEEAVPPSLVSQIVAGLVRSGIAPSAA</sequence>
<proteinExistence type="predicted"/>
<name>A0ABV9F041_9SPHN</name>
<gene>
    <name evidence="1" type="ORF">ACFO3E_10270</name>
</gene>
<organism evidence="1 2">
    <name type="scientific">Sphingobium tyrosinilyticum</name>
    <dbReference type="NCBI Taxonomy" id="2715436"/>
    <lineage>
        <taxon>Bacteria</taxon>
        <taxon>Pseudomonadati</taxon>
        <taxon>Pseudomonadota</taxon>
        <taxon>Alphaproteobacteria</taxon>
        <taxon>Sphingomonadales</taxon>
        <taxon>Sphingomonadaceae</taxon>
        <taxon>Sphingobium</taxon>
    </lineage>
</organism>
<reference evidence="2" key="1">
    <citation type="journal article" date="2019" name="Int. J. Syst. Evol. Microbiol.">
        <title>The Global Catalogue of Microorganisms (GCM) 10K type strain sequencing project: providing services to taxonomists for standard genome sequencing and annotation.</title>
        <authorList>
            <consortium name="The Broad Institute Genomics Platform"/>
            <consortium name="The Broad Institute Genome Sequencing Center for Infectious Disease"/>
            <person name="Wu L."/>
            <person name="Ma J."/>
        </authorList>
    </citation>
    <scope>NUCLEOTIDE SEQUENCE [LARGE SCALE GENOMIC DNA]</scope>
    <source>
        <strain evidence="2">NBRC 103632</strain>
    </source>
</reference>
<protein>
    <submittedName>
        <fullName evidence="1">Uncharacterized protein</fullName>
    </submittedName>
</protein>